<gene>
    <name evidence="2" type="ORF">EJC50_07750</name>
</gene>
<dbReference type="RefSeq" id="WP_126014267.1">
    <property type="nucleotide sequence ID" value="NZ_CP034437.1"/>
</dbReference>
<sequence>MKKKVMTAALSTAIVLDTLGTGGIVGVAPSTTPTFPDIQNSFAKEAIQQLIDLGIIKGVDASHFDPKGHLTHSRAIRYDHG</sequence>
<dbReference type="PROSITE" id="PS51272">
    <property type="entry name" value="SLH"/>
    <property type="match status" value="1"/>
</dbReference>
<evidence type="ECO:0000313" key="3">
    <source>
        <dbReference type="Proteomes" id="UP000272528"/>
    </source>
</evidence>
<protein>
    <submittedName>
        <fullName evidence="2">S-layer homology domain-containing protein</fullName>
    </submittedName>
</protein>
<dbReference type="OrthoDB" id="5845122at2"/>
<dbReference type="KEGG" id="palb:EJC50_07750"/>
<dbReference type="EMBL" id="CP034437">
    <property type="protein sequence ID" value="AZN39568.1"/>
    <property type="molecule type" value="Genomic_DNA"/>
</dbReference>
<evidence type="ECO:0000259" key="1">
    <source>
        <dbReference type="PROSITE" id="PS51272"/>
    </source>
</evidence>
<dbReference type="Proteomes" id="UP000272528">
    <property type="component" value="Chromosome"/>
</dbReference>
<accession>A0A3Q8X3F8</accession>
<organism evidence="2 3">
    <name type="scientific">Paenibacillus albus</name>
    <dbReference type="NCBI Taxonomy" id="2495582"/>
    <lineage>
        <taxon>Bacteria</taxon>
        <taxon>Bacillati</taxon>
        <taxon>Bacillota</taxon>
        <taxon>Bacilli</taxon>
        <taxon>Bacillales</taxon>
        <taxon>Paenibacillaceae</taxon>
        <taxon>Paenibacillus</taxon>
    </lineage>
</organism>
<dbReference type="AlphaFoldDB" id="A0A3Q8X3F8"/>
<feature type="domain" description="SLH" evidence="1">
    <location>
        <begin position="30"/>
        <end position="81"/>
    </location>
</feature>
<keyword evidence="3" id="KW-1185">Reference proteome</keyword>
<proteinExistence type="predicted"/>
<name>A0A3Q8X3F8_9BACL</name>
<evidence type="ECO:0000313" key="2">
    <source>
        <dbReference type="EMBL" id="AZN39568.1"/>
    </source>
</evidence>
<dbReference type="Pfam" id="PF00395">
    <property type="entry name" value="SLH"/>
    <property type="match status" value="1"/>
</dbReference>
<dbReference type="InterPro" id="IPR001119">
    <property type="entry name" value="SLH_dom"/>
</dbReference>
<reference evidence="3" key="1">
    <citation type="submission" date="2018-12" db="EMBL/GenBank/DDBJ databases">
        <title>Genome sequence of Peanibacillus sp.</title>
        <authorList>
            <person name="Subramani G."/>
            <person name="Srinivasan S."/>
            <person name="Kim M.K."/>
        </authorList>
    </citation>
    <scope>NUCLEOTIDE SEQUENCE [LARGE SCALE GENOMIC DNA]</scope>
    <source>
        <strain evidence="3">18JY67-1</strain>
    </source>
</reference>